<dbReference type="VEuPathDB" id="FungiDB:PYU1_G005464"/>
<dbReference type="GO" id="GO:0005886">
    <property type="term" value="C:plasma membrane"/>
    <property type="evidence" value="ECO:0007669"/>
    <property type="project" value="TreeGrafter"/>
</dbReference>
<keyword evidence="3" id="KW-1185">Reference proteome</keyword>
<dbReference type="InParanoid" id="K3WKI3"/>
<evidence type="ECO:0000259" key="1">
    <source>
        <dbReference type="SMART" id="SM00429"/>
    </source>
</evidence>
<feature type="domain" description="IPT/TIG" evidence="1">
    <location>
        <begin position="184"/>
        <end position="276"/>
    </location>
</feature>
<dbReference type="GO" id="GO:0002116">
    <property type="term" value="C:semaphorin receptor complex"/>
    <property type="evidence" value="ECO:0007669"/>
    <property type="project" value="TreeGrafter"/>
</dbReference>
<dbReference type="InterPro" id="IPR014756">
    <property type="entry name" value="Ig_E-set"/>
</dbReference>
<dbReference type="Proteomes" id="UP000019132">
    <property type="component" value="Unassembled WGS sequence"/>
</dbReference>
<dbReference type="InterPro" id="IPR013783">
    <property type="entry name" value="Ig-like_fold"/>
</dbReference>
<organism evidence="2 3">
    <name type="scientific">Globisporangium ultimum (strain ATCC 200006 / CBS 805.95 / DAOM BR144)</name>
    <name type="common">Pythium ultimum</name>
    <dbReference type="NCBI Taxonomy" id="431595"/>
    <lineage>
        <taxon>Eukaryota</taxon>
        <taxon>Sar</taxon>
        <taxon>Stramenopiles</taxon>
        <taxon>Oomycota</taxon>
        <taxon>Peronosporomycetes</taxon>
        <taxon>Pythiales</taxon>
        <taxon>Pythiaceae</taxon>
        <taxon>Globisporangium</taxon>
    </lineage>
</organism>
<dbReference type="EnsemblProtists" id="PYU1_T005475">
    <property type="protein sequence ID" value="PYU1_T005475"/>
    <property type="gene ID" value="PYU1_G005464"/>
</dbReference>
<evidence type="ECO:0000313" key="2">
    <source>
        <dbReference type="EnsemblProtists" id="PYU1_T005475"/>
    </source>
</evidence>
<feature type="domain" description="IPT/TIG" evidence="1">
    <location>
        <begin position="1"/>
        <end position="89"/>
    </location>
</feature>
<dbReference type="STRING" id="431595.K3WKI3"/>
<dbReference type="SMART" id="SM00429">
    <property type="entry name" value="IPT"/>
    <property type="match status" value="2"/>
</dbReference>
<dbReference type="CDD" id="cd00102">
    <property type="entry name" value="IPT"/>
    <property type="match status" value="1"/>
</dbReference>
<proteinExistence type="predicted"/>
<reference evidence="3" key="2">
    <citation type="submission" date="2010-04" db="EMBL/GenBank/DDBJ databases">
        <authorList>
            <person name="Buell R."/>
            <person name="Hamilton J."/>
            <person name="Hostetler J."/>
        </authorList>
    </citation>
    <scope>NUCLEOTIDE SEQUENCE [LARGE SCALE GENOMIC DNA]</scope>
    <source>
        <strain evidence="3">DAOM:BR144</strain>
    </source>
</reference>
<evidence type="ECO:0000313" key="3">
    <source>
        <dbReference type="Proteomes" id="UP000019132"/>
    </source>
</evidence>
<dbReference type="EMBL" id="GL376633">
    <property type="status" value="NOT_ANNOTATED_CDS"/>
    <property type="molecule type" value="Genomic_DNA"/>
</dbReference>
<dbReference type="SUPFAM" id="SSF81296">
    <property type="entry name" value="E set domains"/>
    <property type="match status" value="4"/>
</dbReference>
<dbReference type="PANTHER" id="PTHR22625">
    <property type="entry name" value="PLEXIN"/>
    <property type="match status" value="1"/>
</dbReference>
<dbReference type="GO" id="GO:0030334">
    <property type="term" value="P:regulation of cell migration"/>
    <property type="evidence" value="ECO:0007669"/>
    <property type="project" value="TreeGrafter"/>
</dbReference>
<protein>
    <recommendedName>
        <fullName evidence="1">IPT/TIG domain-containing protein</fullName>
    </recommendedName>
</protein>
<dbReference type="AlphaFoldDB" id="K3WKI3"/>
<accession>K3WKI3</accession>
<dbReference type="InterPro" id="IPR031148">
    <property type="entry name" value="Plexin"/>
</dbReference>
<dbReference type="Pfam" id="PF01833">
    <property type="entry name" value="TIG"/>
    <property type="match status" value="3"/>
</dbReference>
<reference evidence="3" key="1">
    <citation type="journal article" date="2010" name="Genome Biol.">
        <title>Genome sequence of the necrotrophic plant pathogen Pythium ultimum reveals original pathogenicity mechanisms and effector repertoire.</title>
        <authorList>
            <person name="Levesque C.A."/>
            <person name="Brouwer H."/>
            <person name="Cano L."/>
            <person name="Hamilton J.P."/>
            <person name="Holt C."/>
            <person name="Huitema E."/>
            <person name="Raffaele S."/>
            <person name="Robideau G.P."/>
            <person name="Thines M."/>
            <person name="Win J."/>
            <person name="Zerillo M.M."/>
            <person name="Beakes G.W."/>
            <person name="Boore J.L."/>
            <person name="Busam D."/>
            <person name="Dumas B."/>
            <person name="Ferriera S."/>
            <person name="Fuerstenberg S.I."/>
            <person name="Gachon C.M."/>
            <person name="Gaulin E."/>
            <person name="Govers F."/>
            <person name="Grenville-Briggs L."/>
            <person name="Horner N."/>
            <person name="Hostetler J."/>
            <person name="Jiang R.H."/>
            <person name="Johnson J."/>
            <person name="Krajaejun T."/>
            <person name="Lin H."/>
            <person name="Meijer H.J."/>
            <person name="Moore B."/>
            <person name="Morris P."/>
            <person name="Phuntmart V."/>
            <person name="Puiu D."/>
            <person name="Shetty J."/>
            <person name="Stajich J.E."/>
            <person name="Tripathy S."/>
            <person name="Wawra S."/>
            <person name="van West P."/>
            <person name="Whitty B.R."/>
            <person name="Coutinho P.M."/>
            <person name="Henrissat B."/>
            <person name="Martin F."/>
            <person name="Thomas P.D."/>
            <person name="Tyler B.M."/>
            <person name="De Vries R.P."/>
            <person name="Kamoun S."/>
            <person name="Yandell M."/>
            <person name="Tisserat N."/>
            <person name="Buell C.R."/>
        </authorList>
    </citation>
    <scope>NUCLEOTIDE SEQUENCE</scope>
    <source>
        <strain evidence="3">DAOM:BR144</strain>
    </source>
</reference>
<reference evidence="2" key="3">
    <citation type="submission" date="2015-02" db="UniProtKB">
        <authorList>
            <consortium name="EnsemblProtists"/>
        </authorList>
    </citation>
    <scope>IDENTIFICATION</scope>
    <source>
        <strain evidence="2">DAOM BR144</strain>
    </source>
</reference>
<dbReference type="InterPro" id="IPR002909">
    <property type="entry name" value="IPT_dom"/>
</dbReference>
<sequence>QPTVSATVPSYIDESSERLVVLGSNFRNLSLLKCVFGSSPTQLSDARFINSTAVSCVMPRLENPNVWVSLVISLGDTAGIQDKVPFLVRYLSRPLIMSASPLIGSSSGGSLITIFGQGMLSLHDLRCNYVGIGSAPVALVSSSLGQCNLPPSLRFESFQTILQIVRAKDRATVLASFNFNVIEPLKITRISPRIGLLAGGYNITVLTASTGLLKTTSISAIFCVIGRFRVIAHVMNSSTVVCATPIAEQPMSVPVSLSTEGNTDFHGTTRAYFTYVAPIRLAKVIPPRSPVVGNSTIIVQTRDPVHQGIDCLFGTTPVPGKVMSDTELSCITPSHPEDVLTLRLAVNESTMIVLSENAIMFEYYSPQRSVSVDPPN</sequence>
<dbReference type="PANTHER" id="PTHR22625:SF70">
    <property type="entry name" value="PLEXIN A, ISOFORM A"/>
    <property type="match status" value="1"/>
</dbReference>
<dbReference type="Gene3D" id="2.60.40.10">
    <property type="entry name" value="Immunoglobulins"/>
    <property type="match status" value="4"/>
</dbReference>
<name>K3WKI3_GLOUD</name>
<dbReference type="GO" id="GO:0017154">
    <property type="term" value="F:semaphorin receptor activity"/>
    <property type="evidence" value="ECO:0007669"/>
    <property type="project" value="InterPro"/>
</dbReference>
<dbReference type="HOGENOM" id="CLU_736918_0_0_1"/>